<evidence type="ECO:0000313" key="2">
    <source>
        <dbReference type="EMBL" id="MED6269674.1"/>
    </source>
</evidence>
<evidence type="ECO:0000313" key="3">
    <source>
        <dbReference type="Proteomes" id="UP001352852"/>
    </source>
</evidence>
<sequence length="99" mass="11427">MDLDVIGSMRSLKPAEEDGELMTIPSPDEKSHSHGEQHDEGSHRHDDDDHRWVLFAGRQGHWNQQNQSEPHKTLELHTVSSPNLTVFFQLFVSPQNKYK</sequence>
<name>A0ABU7D3W4_9TELE</name>
<gene>
    <name evidence="2" type="ORF">CHARACLAT_002032</name>
</gene>
<keyword evidence="3" id="KW-1185">Reference proteome</keyword>
<dbReference type="EMBL" id="JAHUTJ010016473">
    <property type="protein sequence ID" value="MED6269674.1"/>
    <property type="molecule type" value="Genomic_DNA"/>
</dbReference>
<accession>A0ABU7D3W4</accession>
<dbReference type="Proteomes" id="UP001352852">
    <property type="component" value="Unassembled WGS sequence"/>
</dbReference>
<proteinExistence type="predicted"/>
<comment type="caution">
    <text evidence="2">The sequence shown here is derived from an EMBL/GenBank/DDBJ whole genome shotgun (WGS) entry which is preliminary data.</text>
</comment>
<feature type="compositionally biased region" description="Basic and acidic residues" evidence="1">
    <location>
        <begin position="27"/>
        <end position="47"/>
    </location>
</feature>
<feature type="region of interest" description="Disordered" evidence="1">
    <location>
        <begin position="1"/>
        <end position="47"/>
    </location>
</feature>
<organism evidence="2 3">
    <name type="scientific">Characodon lateralis</name>
    <dbReference type="NCBI Taxonomy" id="208331"/>
    <lineage>
        <taxon>Eukaryota</taxon>
        <taxon>Metazoa</taxon>
        <taxon>Chordata</taxon>
        <taxon>Craniata</taxon>
        <taxon>Vertebrata</taxon>
        <taxon>Euteleostomi</taxon>
        <taxon>Actinopterygii</taxon>
        <taxon>Neopterygii</taxon>
        <taxon>Teleostei</taxon>
        <taxon>Neoteleostei</taxon>
        <taxon>Acanthomorphata</taxon>
        <taxon>Ovalentaria</taxon>
        <taxon>Atherinomorphae</taxon>
        <taxon>Cyprinodontiformes</taxon>
        <taxon>Goodeidae</taxon>
        <taxon>Characodon</taxon>
    </lineage>
</organism>
<reference evidence="2 3" key="1">
    <citation type="submission" date="2021-06" db="EMBL/GenBank/DDBJ databases">
        <authorList>
            <person name="Palmer J.M."/>
        </authorList>
    </citation>
    <scope>NUCLEOTIDE SEQUENCE [LARGE SCALE GENOMIC DNA]</scope>
    <source>
        <strain evidence="2 3">CL_MEX2019</strain>
        <tissue evidence="2">Muscle</tissue>
    </source>
</reference>
<protein>
    <submittedName>
        <fullName evidence="2">Uncharacterized protein</fullName>
    </submittedName>
</protein>
<evidence type="ECO:0000256" key="1">
    <source>
        <dbReference type="SAM" id="MobiDB-lite"/>
    </source>
</evidence>